<dbReference type="EMBL" id="VUMG01000005">
    <property type="protein sequence ID" value="MSS46626.1"/>
    <property type="molecule type" value="Genomic_DNA"/>
</dbReference>
<evidence type="ECO:0000256" key="3">
    <source>
        <dbReference type="SAM" id="Coils"/>
    </source>
</evidence>
<proteinExistence type="predicted"/>
<feature type="domain" description="ABC transporter" evidence="5">
    <location>
        <begin position="7"/>
        <end position="223"/>
    </location>
</feature>
<evidence type="ECO:0000256" key="4">
    <source>
        <dbReference type="SAM" id="MobiDB-lite"/>
    </source>
</evidence>
<dbReference type="InterPro" id="IPR027417">
    <property type="entry name" value="P-loop_NTPase"/>
</dbReference>
<dbReference type="InterPro" id="IPR003593">
    <property type="entry name" value="AAA+_ATPase"/>
</dbReference>
<dbReference type="InterPro" id="IPR003439">
    <property type="entry name" value="ABC_transporter-like_ATP-bd"/>
</dbReference>
<feature type="region of interest" description="Disordered" evidence="4">
    <location>
        <begin position="503"/>
        <end position="528"/>
    </location>
</feature>
<evidence type="ECO:0000256" key="1">
    <source>
        <dbReference type="ARBA" id="ARBA00022741"/>
    </source>
</evidence>
<dbReference type="GO" id="GO:0005524">
    <property type="term" value="F:ATP binding"/>
    <property type="evidence" value="ECO:0007669"/>
    <property type="project" value="UniProtKB-KW"/>
</dbReference>
<organism evidence="6 7">
    <name type="scientific">Cutibacterium porci</name>
    <dbReference type="NCBI Taxonomy" id="2605781"/>
    <lineage>
        <taxon>Bacteria</taxon>
        <taxon>Bacillati</taxon>
        <taxon>Actinomycetota</taxon>
        <taxon>Actinomycetes</taxon>
        <taxon>Propionibacteriales</taxon>
        <taxon>Propionibacteriaceae</taxon>
        <taxon>Cutibacterium</taxon>
    </lineage>
</organism>
<dbReference type="SUPFAM" id="SSF52540">
    <property type="entry name" value="P-loop containing nucleoside triphosphate hydrolases"/>
    <property type="match status" value="2"/>
</dbReference>
<keyword evidence="7" id="KW-1185">Reference proteome</keyword>
<name>A0A7K0J9K1_9ACTN</name>
<dbReference type="CDD" id="cd03221">
    <property type="entry name" value="ABCF_EF-3"/>
    <property type="match status" value="2"/>
</dbReference>
<dbReference type="SMART" id="SM00382">
    <property type="entry name" value="AAA"/>
    <property type="match status" value="2"/>
</dbReference>
<feature type="compositionally biased region" description="Polar residues" evidence="4">
    <location>
        <begin position="507"/>
        <end position="526"/>
    </location>
</feature>
<dbReference type="PROSITE" id="PS50893">
    <property type="entry name" value="ABC_TRANSPORTER_2"/>
    <property type="match status" value="2"/>
</dbReference>
<comment type="caution">
    <text evidence="6">The sequence shown here is derived from an EMBL/GenBank/DDBJ whole genome shotgun (WGS) entry which is preliminary data.</text>
</comment>
<dbReference type="RefSeq" id="WP_154564963.1">
    <property type="nucleotide sequence ID" value="NZ_VUMG01000005.1"/>
</dbReference>
<dbReference type="Proteomes" id="UP000466104">
    <property type="component" value="Unassembled WGS sequence"/>
</dbReference>
<feature type="domain" description="ABC transporter" evidence="5">
    <location>
        <begin position="287"/>
        <end position="518"/>
    </location>
</feature>
<evidence type="ECO:0000256" key="2">
    <source>
        <dbReference type="ARBA" id="ARBA00022840"/>
    </source>
</evidence>
<dbReference type="AlphaFoldDB" id="A0A7K0J9K1"/>
<feature type="coiled-coil region" evidence="3">
    <location>
        <begin position="539"/>
        <end position="590"/>
    </location>
</feature>
<dbReference type="PANTHER" id="PTHR42855">
    <property type="entry name" value="ABC TRANSPORTER ATP-BINDING SUBUNIT"/>
    <property type="match status" value="1"/>
</dbReference>
<dbReference type="InterPro" id="IPR051309">
    <property type="entry name" value="ABCF_ATPase"/>
</dbReference>
<dbReference type="PANTHER" id="PTHR42855:SF1">
    <property type="entry name" value="ABC TRANSPORTER DOMAIN-CONTAINING PROTEIN"/>
    <property type="match status" value="1"/>
</dbReference>
<keyword evidence="3" id="KW-0175">Coiled coil</keyword>
<dbReference type="Pfam" id="PF00005">
    <property type="entry name" value="ABC_tran"/>
    <property type="match status" value="2"/>
</dbReference>
<evidence type="ECO:0000313" key="7">
    <source>
        <dbReference type="Proteomes" id="UP000466104"/>
    </source>
</evidence>
<protein>
    <submittedName>
        <fullName evidence="6">ABC-F family ATP-binding cassette domain-containing protein</fullName>
    </submittedName>
</protein>
<sequence length="601" mass="66124">MAGTNIVNADRISKSWGTRIILSEVSLGLSTGDVVGVVGRNGDGKSTLLALLTGSVEPDSGIVTRTNGISIGVLTQAEIPSNQTVRDLVVAGQPDHVWAADREARPIVEDMLSDIDLDRPMTDLSGGERRRAALVSIMLADHDLLVLDEPTNHLDVEAVAWLAGHLRHLQERGVAMLVVSHDRWFLDEICTDIWEVHDATVEAYQGGYSAYTLARVERARIAANNEAKRQNLARKELAWLRRGAPARSSKPRYRVDTANALISNVPEPRDKLELARFSATRLGKDVLDLDDVTVTVSSDELGERTLLDNVTWSIGPGDRIGLVGVNGAGKTTLLNLFDGSRQPDSGRVKQGKTLRLAHLRQDIDDLDATMTVLESVNDVKARTKLATGRDASATDLLEGFGFTGQKLVTRISDLSGGERRRLQLLRLLMGEPNVLLLDEPTNDLDIDTLRLLEDYLDSWPGTLIVVSHDRWFLERVCDVVWALMGDGTVALLPGGISQYLEHRRNRQTGPSKSSRVGSTSQATEPKTSAAELRLARKSMDRIDRQMGKVSDELARLHEEMAAKADDYQALVGLQKKANELDERMALLEQQWLEAADIVEDE</sequence>
<dbReference type="Gene3D" id="3.40.50.300">
    <property type="entry name" value="P-loop containing nucleotide triphosphate hydrolases"/>
    <property type="match status" value="2"/>
</dbReference>
<accession>A0A7K0J9K1</accession>
<keyword evidence="1" id="KW-0547">Nucleotide-binding</keyword>
<reference evidence="6 7" key="1">
    <citation type="submission" date="2019-08" db="EMBL/GenBank/DDBJ databases">
        <title>In-depth cultivation of the pig gut microbiome towards novel bacterial diversity and tailored functional studies.</title>
        <authorList>
            <person name="Wylensek D."/>
            <person name="Hitch T.C.A."/>
            <person name="Clavel T."/>
        </authorList>
    </citation>
    <scope>NUCLEOTIDE SEQUENCE [LARGE SCALE GENOMIC DNA]</scope>
    <source>
        <strain evidence="6 7">WCA-380-WT-3A</strain>
    </source>
</reference>
<evidence type="ECO:0000259" key="5">
    <source>
        <dbReference type="PROSITE" id="PS50893"/>
    </source>
</evidence>
<keyword evidence="2 6" id="KW-0067">ATP-binding</keyword>
<gene>
    <name evidence="6" type="ORF">FYJ43_11515</name>
</gene>
<dbReference type="GO" id="GO:0016887">
    <property type="term" value="F:ATP hydrolysis activity"/>
    <property type="evidence" value="ECO:0007669"/>
    <property type="project" value="InterPro"/>
</dbReference>
<dbReference type="InterPro" id="IPR017871">
    <property type="entry name" value="ABC_transporter-like_CS"/>
</dbReference>
<evidence type="ECO:0000313" key="6">
    <source>
        <dbReference type="EMBL" id="MSS46626.1"/>
    </source>
</evidence>
<dbReference type="PROSITE" id="PS00211">
    <property type="entry name" value="ABC_TRANSPORTER_1"/>
    <property type="match status" value="2"/>
</dbReference>